<dbReference type="AlphaFoldDB" id="A0A4U2YKA4"/>
<dbReference type="OrthoDB" id="938855at2"/>
<dbReference type="Pfam" id="PF13578">
    <property type="entry name" value="Methyltransf_24"/>
    <property type="match status" value="1"/>
</dbReference>
<reference evidence="1 2" key="1">
    <citation type="submission" date="2019-04" db="EMBL/GenBank/DDBJ databases">
        <authorList>
            <person name="Dong K."/>
        </authorList>
    </citation>
    <scope>NUCLEOTIDE SEQUENCE [LARGE SCALE GENOMIC DNA]</scope>
    <source>
        <strain evidence="2">dk3543</strain>
    </source>
</reference>
<dbReference type="GO" id="GO:0008168">
    <property type="term" value="F:methyltransferase activity"/>
    <property type="evidence" value="ECO:0007669"/>
    <property type="project" value="UniProtKB-KW"/>
</dbReference>
<sequence>MKGAYVGVVRALRRLLRVTGLLALLDHAAKRSRTALWVRSWFAIYDLDDMLRIGLPWWTFEAVDLVEAHLAATPRARILEWGSGASTVWLAARAATVVAVEHDPEWAASMRPRLPDHAQVQTVPSVATGTPAVASRKPGFEGQDFTAYVAAIDDEPGAFDLVVVDGRAREACLAAALPRLAPGGMVVFDNVDRRRYRDAIAEHPELEVLWTRGRTPSLPYPTRTALLRLREERQG</sequence>
<dbReference type="GO" id="GO:0032259">
    <property type="term" value="P:methylation"/>
    <property type="evidence" value="ECO:0007669"/>
    <property type="project" value="UniProtKB-KW"/>
</dbReference>
<keyword evidence="1" id="KW-0489">Methyltransferase</keyword>
<dbReference type="Gene3D" id="3.40.50.150">
    <property type="entry name" value="Vaccinia Virus protein VP39"/>
    <property type="match status" value="1"/>
</dbReference>
<evidence type="ECO:0000313" key="2">
    <source>
        <dbReference type="Proteomes" id="UP000307808"/>
    </source>
</evidence>
<dbReference type="SUPFAM" id="SSF53335">
    <property type="entry name" value="S-adenosyl-L-methionine-dependent methyltransferases"/>
    <property type="match status" value="1"/>
</dbReference>
<organism evidence="1 2">
    <name type="scientific">Nocardioides jishulii</name>
    <dbReference type="NCBI Taxonomy" id="2575440"/>
    <lineage>
        <taxon>Bacteria</taxon>
        <taxon>Bacillati</taxon>
        <taxon>Actinomycetota</taxon>
        <taxon>Actinomycetes</taxon>
        <taxon>Propionibacteriales</taxon>
        <taxon>Nocardioidaceae</taxon>
        <taxon>Nocardioides</taxon>
    </lineage>
</organism>
<evidence type="ECO:0000313" key="1">
    <source>
        <dbReference type="EMBL" id="TKI61616.1"/>
    </source>
</evidence>
<proteinExistence type="predicted"/>
<name>A0A4U2YKA4_9ACTN</name>
<keyword evidence="1" id="KW-0808">Transferase</keyword>
<protein>
    <submittedName>
        <fullName evidence="1">Class I SAM-dependent methyltransferase</fullName>
    </submittedName>
</protein>
<gene>
    <name evidence="1" type="ORF">FC770_12640</name>
</gene>
<dbReference type="EMBL" id="SZPY01000003">
    <property type="protein sequence ID" value="TKI61616.1"/>
    <property type="molecule type" value="Genomic_DNA"/>
</dbReference>
<accession>A0A4U2YKA4</accession>
<dbReference type="InterPro" id="IPR029063">
    <property type="entry name" value="SAM-dependent_MTases_sf"/>
</dbReference>
<comment type="caution">
    <text evidence="1">The sequence shown here is derived from an EMBL/GenBank/DDBJ whole genome shotgun (WGS) entry which is preliminary data.</text>
</comment>
<keyword evidence="2" id="KW-1185">Reference proteome</keyword>
<dbReference type="RefSeq" id="WP_137066623.1">
    <property type="nucleotide sequence ID" value="NZ_CP040748.1"/>
</dbReference>
<dbReference type="Proteomes" id="UP000307808">
    <property type="component" value="Unassembled WGS sequence"/>
</dbReference>